<dbReference type="CDD" id="cd12797">
    <property type="entry name" value="M23_peptidase"/>
    <property type="match status" value="1"/>
</dbReference>
<feature type="domain" description="LysM" evidence="2">
    <location>
        <begin position="44"/>
        <end position="88"/>
    </location>
</feature>
<dbReference type="CDD" id="cd00118">
    <property type="entry name" value="LysM"/>
    <property type="match status" value="1"/>
</dbReference>
<dbReference type="InterPro" id="IPR018392">
    <property type="entry name" value="LysM"/>
</dbReference>
<comment type="caution">
    <text evidence="3">The sequence shown here is derived from an EMBL/GenBank/DDBJ whole genome shotgun (WGS) entry which is preliminary data.</text>
</comment>
<dbReference type="Gene3D" id="3.10.350.10">
    <property type="entry name" value="LysM domain"/>
    <property type="match status" value="1"/>
</dbReference>
<dbReference type="Pfam" id="PF01551">
    <property type="entry name" value="Peptidase_M23"/>
    <property type="match status" value="1"/>
</dbReference>
<evidence type="ECO:0000259" key="2">
    <source>
        <dbReference type="PROSITE" id="PS51782"/>
    </source>
</evidence>
<evidence type="ECO:0000313" key="4">
    <source>
        <dbReference type="Proteomes" id="UP000660380"/>
    </source>
</evidence>
<evidence type="ECO:0000256" key="1">
    <source>
        <dbReference type="SAM" id="MobiDB-lite"/>
    </source>
</evidence>
<dbReference type="Gene3D" id="2.70.70.10">
    <property type="entry name" value="Glucose Permease (Domain IIA)"/>
    <property type="match status" value="1"/>
</dbReference>
<dbReference type="InterPro" id="IPR016047">
    <property type="entry name" value="M23ase_b-sheet_dom"/>
</dbReference>
<sequence>MTFPFRQQFLCFLLSVLGVVSIIPSKSAIASVPGCPTPALERFQRHKVASSETLESIAQRYNLTPTTIIRMNPDLRNRTVAVGSEILIPPYDGIVVEVPRGQTWREVAAKYKIRADALFEVNGCEKDPRVVFVPQGNSSRSRPVSDSTTPKTPVKFTGYPLPQITTVALPYGWQINPSTNEVFFHSGVDLLAAVETSVQAIAPGTVVFAGNQGTYGNLVIINHPGKIQSRYAHLKDIKVSVGQQVKQQDQIGTVGTTGKPTSTQPHLHFEIRSSSDLGWVAKDPNQYMQR</sequence>
<proteinExistence type="predicted"/>
<protein>
    <submittedName>
        <fullName evidence="3">M23 family metallopeptidase</fullName>
    </submittedName>
</protein>
<feature type="region of interest" description="Disordered" evidence="1">
    <location>
        <begin position="134"/>
        <end position="153"/>
    </location>
</feature>
<dbReference type="RefSeq" id="WP_029636398.1">
    <property type="nucleotide sequence ID" value="NZ_JACJTA010000025.1"/>
</dbReference>
<dbReference type="InterPro" id="IPR036779">
    <property type="entry name" value="LysM_dom_sf"/>
</dbReference>
<dbReference type="SUPFAM" id="SSF54106">
    <property type="entry name" value="LysM domain"/>
    <property type="match status" value="1"/>
</dbReference>
<dbReference type="EMBL" id="JACJTA010000025">
    <property type="protein sequence ID" value="MBD2605549.1"/>
    <property type="molecule type" value="Genomic_DNA"/>
</dbReference>
<accession>A0ABR8GQT4</accession>
<dbReference type="SUPFAM" id="SSF51261">
    <property type="entry name" value="Duplicated hybrid motif"/>
    <property type="match status" value="1"/>
</dbReference>
<dbReference type="PROSITE" id="PS51782">
    <property type="entry name" value="LYSM"/>
    <property type="match status" value="1"/>
</dbReference>
<dbReference type="Pfam" id="PF01476">
    <property type="entry name" value="LysM"/>
    <property type="match status" value="1"/>
</dbReference>
<gene>
    <name evidence="3" type="ORF">H6G81_13660</name>
</gene>
<name>A0ABR8GQT4_9CYAN</name>
<dbReference type="InterPro" id="IPR050570">
    <property type="entry name" value="Cell_wall_metabolism_enzyme"/>
</dbReference>
<feature type="compositionally biased region" description="Polar residues" evidence="1">
    <location>
        <begin position="135"/>
        <end position="151"/>
    </location>
</feature>
<dbReference type="PANTHER" id="PTHR21666:SF290">
    <property type="entry name" value="PEPTIDASE M23 DOMAIN PROTEIN"/>
    <property type="match status" value="1"/>
</dbReference>
<organism evidence="3 4">
    <name type="scientific">Scytonema hofmannii FACHB-248</name>
    <dbReference type="NCBI Taxonomy" id="1842502"/>
    <lineage>
        <taxon>Bacteria</taxon>
        <taxon>Bacillati</taxon>
        <taxon>Cyanobacteriota</taxon>
        <taxon>Cyanophyceae</taxon>
        <taxon>Nostocales</taxon>
        <taxon>Scytonemataceae</taxon>
        <taxon>Scytonema</taxon>
    </lineage>
</organism>
<dbReference type="SMART" id="SM00257">
    <property type="entry name" value="LysM"/>
    <property type="match status" value="1"/>
</dbReference>
<dbReference type="InterPro" id="IPR011055">
    <property type="entry name" value="Dup_hybrid_motif"/>
</dbReference>
<reference evidence="3 4" key="1">
    <citation type="journal article" date="2020" name="ISME J.">
        <title>Comparative genomics reveals insights into cyanobacterial evolution and habitat adaptation.</title>
        <authorList>
            <person name="Chen M.Y."/>
            <person name="Teng W.K."/>
            <person name="Zhao L."/>
            <person name="Hu C.X."/>
            <person name="Zhou Y.K."/>
            <person name="Han B.P."/>
            <person name="Song L.R."/>
            <person name="Shu W.S."/>
        </authorList>
    </citation>
    <scope>NUCLEOTIDE SEQUENCE [LARGE SCALE GENOMIC DNA]</scope>
    <source>
        <strain evidence="3 4">FACHB-248</strain>
    </source>
</reference>
<keyword evidence="4" id="KW-1185">Reference proteome</keyword>
<dbReference type="Proteomes" id="UP000660380">
    <property type="component" value="Unassembled WGS sequence"/>
</dbReference>
<evidence type="ECO:0000313" key="3">
    <source>
        <dbReference type="EMBL" id="MBD2605549.1"/>
    </source>
</evidence>
<dbReference type="PANTHER" id="PTHR21666">
    <property type="entry name" value="PEPTIDASE-RELATED"/>
    <property type="match status" value="1"/>
</dbReference>